<reference evidence="2" key="1">
    <citation type="submission" date="1994-01" db="EMBL/GenBank/DDBJ databases">
        <authorList>
            <person name="Smith D.R."/>
        </authorList>
    </citation>
    <scope>NUCLEOTIDE SEQUENCE</scope>
</reference>
<dbReference type="AlphaFoldDB" id="Q49851"/>
<keyword evidence="1" id="KW-0472">Membrane</keyword>
<organism evidence="2">
    <name type="scientific">Mycobacterium leprae</name>
    <dbReference type="NCBI Taxonomy" id="1769"/>
    <lineage>
        <taxon>Bacteria</taxon>
        <taxon>Bacillati</taxon>
        <taxon>Actinomycetota</taxon>
        <taxon>Actinomycetes</taxon>
        <taxon>Mycobacteriales</taxon>
        <taxon>Mycobacteriaceae</taxon>
        <taxon>Mycobacterium</taxon>
    </lineage>
</organism>
<protein>
    <submittedName>
        <fullName evidence="2">B229_C1_147</fullName>
    </submittedName>
</protein>
<dbReference type="Gene3D" id="3.40.50.720">
    <property type="entry name" value="NAD(P)-binding Rossmann-like Domain"/>
    <property type="match status" value="1"/>
</dbReference>
<evidence type="ECO:0000256" key="1">
    <source>
        <dbReference type="SAM" id="Phobius"/>
    </source>
</evidence>
<evidence type="ECO:0000313" key="2">
    <source>
        <dbReference type="EMBL" id="AAA17285.1"/>
    </source>
</evidence>
<reference evidence="2" key="2">
    <citation type="submission" date="1994-03" db="EMBL/GenBank/DDBJ databases">
        <authorList>
            <person name="Robison K."/>
        </authorList>
    </citation>
    <scope>NUCLEOTIDE SEQUENCE</scope>
</reference>
<accession>Q49851</accession>
<name>Q49851_MYCLR</name>
<proteinExistence type="predicted"/>
<keyword evidence="1" id="KW-1133">Transmembrane helix</keyword>
<dbReference type="EMBL" id="U00020">
    <property type="protein sequence ID" value="AAA17285.1"/>
    <property type="molecule type" value="Genomic_DNA"/>
</dbReference>
<feature type="transmembrane region" description="Helical" evidence="1">
    <location>
        <begin position="49"/>
        <end position="69"/>
    </location>
</feature>
<sequence length="78" mass="8737">MTGNINRRVTANKLVSCAYGLGGLCSVVKNIGTTYGRMLFNMPGEEWDVVIVVYLRGHFLLTYTAAMYWRTSAKKEAK</sequence>
<keyword evidence="1" id="KW-0812">Transmembrane</keyword>
<dbReference type="PIR" id="S72971">
    <property type="entry name" value="S72971"/>
</dbReference>